<dbReference type="InterPro" id="IPR013325">
    <property type="entry name" value="RNA_pol_sigma_r2"/>
</dbReference>
<dbReference type="InterPro" id="IPR013324">
    <property type="entry name" value="RNA_pol_sigma_r3/r4-like"/>
</dbReference>
<dbReference type="GO" id="GO:0003677">
    <property type="term" value="F:DNA binding"/>
    <property type="evidence" value="ECO:0007669"/>
    <property type="project" value="UniProtKB-KW"/>
</dbReference>
<evidence type="ECO:0000313" key="8">
    <source>
        <dbReference type="EMBL" id="TKJ41947.1"/>
    </source>
</evidence>
<dbReference type="Pfam" id="PF04542">
    <property type="entry name" value="Sigma70_r2"/>
    <property type="match status" value="1"/>
</dbReference>
<dbReference type="GO" id="GO:0016987">
    <property type="term" value="F:sigma factor activity"/>
    <property type="evidence" value="ECO:0007669"/>
    <property type="project" value="UniProtKB-KW"/>
</dbReference>
<dbReference type="InterPro" id="IPR007627">
    <property type="entry name" value="RNA_pol_sigma70_r2"/>
</dbReference>
<dbReference type="AlphaFoldDB" id="A0A532V4L2"/>
<keyword evidence="5" id="KW-0804">Transcription</keyword>
<evidence type="ECO:0000256" key="6">
    <source>
        <dbReference type="SAM" id="MobiDB-lite"/>
    </source>
</evidence>
<evidence type="ECO:0000256" key="4">
    <source>
        <dbReference type="ARBA" id="ARBA00023125"/>
    </source>
</evidence>
<feature type="compositionally biased region" description="Polar residues" evidence="6">
    <location>
        <begin position="22"/>
        <end position="33"/>
    </location>
</feature>
<dbReference type="Proteomes" id="UP000317778">
    <property type="component" value="Unassembled WGS sequence"/>
</dbReference>
<keyword evidence="3" id="KW-0731">Sigma factor</keyword>
<evidence type="ECO:0000259" key="7">
    <source>
        <dbReference type="PROSITE" id="PS00622"/>
    </source>
</evidence>
<dbReference type="NCBIfam" id="TIGR02937">
    <property type="entry name" value="sigma70-ECF"/>
    <property type="match status" value="1"/>
</dbReference>
<dbReference type="InterPro" id="IPR014284">
    <property type="entry name" value="RNA_pol_sigma-70_dom"/>
</dbReference>
<dbReference type="Gene3D" id="1.10.10.10">
    <property type="entry name" value="Winged helix-like DNA-binding domain superfamily/Winged helix DNA-binding domain"/>
    <property type="match status" value="1"/>
</dbReference>
<keyword evidence="2" id="KW-0805">Transcription regulation</keyword>
<comment type="caution">
    <text evidence="8">The sequence shown here is derived from an EMBL/GenBank/DDBJ whole genome shotgun (WGS) entry which is preliminary data.</text>
</comment>
<dbReference type="InterPro" id="IPR000792">
    <property type="entry name" value="Tscrpt_reg_LuxR_C"/>
</dbReference>
<dbReference type="SUPFAM" id="SSF88659">
    <property type="entry name" value="Sigma3 and sigma4 domains of RNA polymerase sigma factors"/>
    <property type="match status" value="1"/>
</dbReference>
<accession>A0A532V4L2</accession>
<dbReference type="PROSITE" id="PS00622">
    <property type="entry name" value="HTH_LUXR_1"/>
    <property type="match status" value="1"/>
</dbReference>
<feature type="domain" description="HTH luxR-type" evidence="7">
    <location>
        <begin position="191"/>
        <end position="218"/>
    </location>
</feature>
<organism evidence="8 9">
    <name type="scientific">candidate division TA06 bacterium B3_TA06</name>
    <dbReference type="NCBI Taxonomy" id="2012487"/>
    <lineage>
        <taxon>Bacteria</taxon>
        <taxon>Bacteria division TA06</taxon>
    </lineage>
</organism>
<evidence type="ECO:0000256" key="5">
    <source>
        <dbReference type="ARBA" id="ARBA00023163"/>
    </source>
</evidence>
<evidence type="ECO:0000313" key="9">
    <source>
        <dbReference type="Proteomes" id="UP000317778"/>
    </source>
</evidence>
<protein>
    <submittedName>
        <fullName evidence="8">RNA polymerase subunit sigma-24</fullName>
    </submittedName>
</protein>
<dbReference type="EMBL" id="NJBO01000012">
    <property type="protein sequence ID" value="TKJ41947.1"/>
    <property type="molecule type" value="Genomic_DNA"/>
</dbReference>
<dbReference type="PANTHER" id="PTHR43133">
    <property type="entry name" value="RNA POLYMERASE ECF-TYPE SIGMA FACTO"/>
    <property type="match status" value="1"/>
</dbReference>
<dbReference type="Gene3D" id="1.10.1740.10">
    <property type="match status" value="1"/>
</dbReference>
<gene>
    <name evidence="8" type="ORF">CEE36_07785</name>
</gene>
<dbReference type="GO" id="GO:0006352">
    <property type="term" value="P:DNA-templated transcription initiation"/>
    <property type="evidence" value="ECO:0007669"/>
    <property type="project" value="InterPro"/>
</dbReference>
<evidence type="ECO:0000256" key="1">
    <source>
        <dbReference type="ARBA" id="ARBA00010641"/>
    </source>
</evidence>
<dbReference type="InterPro" id="IPR013249">
    <property type="entry name" value="RNA_pol_sigma70_r4_t2"/>
</dbReference>
<dbReference type="Pfam" id="PF08281">
    <property type="entry name" value="Sigma70_r4_2"/>
    <property type="match status" value="1"/>
</dbReference>
<dbReference type="PANTHER" id="PTHR43133:SF8">
    <property type="entry name" value="RNA POLYMERASE SIGMA FACTOR HI_1459-RELATED"/>
    <property type="match status" value="1"/>
</dbReference>
<comment type="similarity">
    <text evidence="1">Belongs to the sigma-70 factor family. ECF subfamily.</text>
</comment>
<dbReference type="CDD" id="cd06171">
    <property type="entry name" value="Sigma70_r4"/>
    <property type="match status" value="1"/>
</dbReference>
<dbReference type="InterPro" id="IPR036388">
    <property type="entry name" value="WH-like_DNA-bd_sf"/>
</dbReference>
<name>A0A532V4L2_UNCT6</name>
<reference evidence="8 9" key="1">
    <citation type="submission" date="2017-06" db="EMBL/GenBank/DDBJ databases">
        <title>Novel microbial phyla capable of carbon fixation and sulfur reduction in deep-sea sediments.</title>
        <authorList>
            <person name="Huang J."/>
            <person name="Baker B."/>
            <person name="Wang Y."/>
        </authorList>
    </citation>
    <scope>NUCLEOTIDE SEQUENCE [LARGE SCALE GENOMIC DNA]</scope>
    <source>
        <strain evidence="8">B3_TA06</strain>
    </source>
</reference>
<evidence type="ECO:0000256" key="3">
    <source>
        <dbReference type="ARBA" id="ARBA00023082"/>
    </source>
</evidence>
<feature type="region of interest" description="Disordered" evidence="6">
    <location>
        <begin position="17"/>
        <end position="40"/>
    </location>
</feature>
<dbReference type="InterPro" id="IPR039425">
    <property type="entry name" value="RNA_pol_sigma-70-like"/>
</dbReference>
<evidence type="ECO:0000256" key="2">
    <source>
        <dbReference type="ARBA" id="ARBA00023015"/>
    </source>
</evidence>
<dbReference type="SUPFAM" id="SSF88946">
    <property type="entry name" value="Sigma2 domain of RNA polymerase sigma factors"/>
    <property type="match status" value="1"/>
</dbReference>
<proteinExistence type="inferred from homology"/>
<sequence length="238" mass="26647">MLAVPRTAAQNTLDSLPRGYLSMSTEPRNGSSNRKMESAAGREGLASDADLLAGVRAGDFQACRAIVERYQRLLYSISYKFLGDHGEADDAVQQVFIRFFEKAGRLRKAKALKTYLARSVTNECIDRLRRVKRRQTVSLEDLGAGETLAIEDGQTPQKSAKRKELAALIQWALGQLSLRQRRVVVLSFMEGLSYAEIAEVLGCEEVTVRTHLHRARKRLQELLGPRLRDLEAGFVRKG</sequence>
<dbReference type="SMART" id="SM00421">
    <property type="entry name" value="HTH_LUXR"/>
    <property type="match status" value="1"/>
</dbReference>
<keyword evidence="4" id="KW-0238">DNA-binding</keyword>